<dbReference type="CDD" id="cd06171">
    <property type="entry name" value="Sigma70_r4"/>
    <property type="match status" value="1"/>
</dbReference>
<feature type="region of interest" description="Disordered" evidence="6">
    <location>
        <begin position="251"/>
        <end position="352"/>
    </location>
</feature>
<dbReference type="Gene3D" id="1.10.1740.10">
    <property type="match status" value="1"/>
</dbReference>
<proteinExistence type="inferred from homology"/>
<dbReference type="SUPFAM" id="SSF88659">
    <property type="entry name" value="Sigma3 and sigma4 domains of RNA polymerase sigma factors"/>
    <property type="match status" value="1"/>
</dbReference>
<protein>
    <recommendedName>
        <fullName evidence="10">RNA polymerase sigma factor</fullName>
    </recommendedName>
</protein>
<dbReference type="InterPro" id="IPR007627">
    <property type="entry name" value="RNA_pol_sigma70_r2"/>
</dbReference>
<feature type="domain" description="RNA polymerase sigma-70 region 2" evidence="7">
    <location>
        <begin position="15"/>
        <end position="81"/>
    </location>
</feature>
<dbReference type="InterPro" id="IPR013324">
    <property type="entry name" value="RNA_pol_sigma_r3/r4-like"/>
</dbReference>
<name>A0AA39CID2_9EURO</name>
<evidence type="ECO:0000256" key="5">
    <source>
        <dbReference type="ARBA" id="ARBA00023163"/>
    </source>
</evidence>
<evidence type="ECO:0000256" key="3">
    <source>
        <dbReference type="ARBA" id="ARBA00023082"/>
    </source>
</evidence>
<feature type="domain" description="RNA polymerase sigma-70 region 4" evidence="8">
    <location>
        <begin position="119"/>
        <end position="166"/>
    </location>
</feature>
<gene>
    <name evidence="9" type="ORF">H2204_015539</name>
</gene>
<dbReference type="InterPro" id="IPR039425">
    <property type="entry name" value="RNA_pol_sigma-70-like"/>
</dbReference>
<dbReference type="NCBIfam" id="TIGR02937">
    <property type="entry name" value="sigma70-ECF"/>
    <property type="match status" value="1"/>
</dbReference>
<feature type="compositionally biased region" description="Low complexity" evidence="6">
    <location>
        <begin position="300"/>
        <end position="334"/>
    </location>
</feature>
<dbReference type="SUPFAM" id="SSF88946">
    <property type="entry name" value="Sigma2 domain of RNA polymerase sigma factors"/>
    <property type="match status" value="1"/>
</dbReference>
<evidence type="ECO:0000256" key="1">
    <source>
        <dbReference type="ARBA" id="ARBA00010641"/>
    </source>
</evidence>
<evidence type="ECO:0000256" key="6">
    <source>
        <dbReference type="SAM" id="MobiDB-lite"/>
    </source>
</evidence>
<dbReference type="NCBIfam" id="NF009166">
    <property type="entry name" value="PRK12513.1"/>
    <property type="match status" value="1"/>
</dbReference>
<organism evidence="9">
    <name type="scientific">Knufia peltigerae</name>
    <dbReference type="NCBI Taxonomy" id="1002370"/>
    <lineage>
        <taxon>Eukaryota</taxon>
        <taxon>Fungi</taxon>
        <taxon>Dikarya</taxon>
        <taxon>Ascomycota</taxon>
        <taxon>Pezizomycotina</taxon>
        <taxon>Eurotiomycetes</taxon>
        <taxon>Chaetothyriomycetidae</taxon>
        <taxon>Chaetothyriales</taxon>
        <taxon>Trichomeriaceae</taxon>
        <taxon>Knufia</taxon>
    </lineage>
</organism>
<reference evidence="9" key="1">
    <citation type="submission" date="2022-10" db="EMBL/GenBank/DDBJ databases">
        <title>Culturing micro-colonial fungi from biological soil crusts in the Mojave desert and describing Neophaeococcomyces mojavensis, and introducing the new genera and species Taxawa tesnikishii.</title>
        <authorList>
            <person name="Kurbessoian T."/>
            <person name="Stajich J.E."/>
        </authorList>
    </citation>
    <scope>NUCLEOTIDE SEQUENCE</scope>
    <source>
        <strain evidence="9">TK_35</strain>
    </source>
</reference>
<keyword evidence="4" id="KW-0238">DNA-binding</keyword>
<keyword evidence="3" id="KW-0731">Sigma factor</keyword>
<dbReference type="EMBL" id="JAPDRN010000256">
    <property type="protein sequence ID" value="KAJ9609329.1"/>
    <property type="molecule type" value="Genomic_DNA"/>
</dbReference>
<comment type="caution">
    <text evidence="9">The sequence shown here is derived from an EMBL/GenBank/DDBJ whole genome shotgun (WGS) entry which is preliminary data.</text>
</comment>
<dbReference type="InterPro" id="IPR013325">
    <property type="entry name" value="RNA_pol_sigma_r2"/>
</dbReference>
<dbReference type="InterPro" id="IPR007630">
    <property type="entry name" value="RNA_pol_sigma70_r4"/>
</dbReference>
<accession>A0AA39CID2</accession>
<dbReference type="Gene3D" id="1.10.10.10">
    <property type="entry name" value="Winged helix-like DNA-binding domain superfamily/Winged helix DNA-binding domain"/>
    <property type="match status" value="1"/>
</dbReference>
<dbReference type="GO" id="GO:0003677">
    <property type="term" value="F:DNA binding"/>
    <property type="evidence" value="ECO:0007669"/>
    <property type="project" value="UniProtKB-KW"/>
</dbReference>
<feature type="compositionally biased region" description="Low complexity" evidence="6">
    <location>
        <begin position="256"/>
        <end position="276"/>
    </location>
</feature>
<dbReference type="GO" id="GO:0006352">
    <property type="term" value="P:DNA-templated transcription initiation"/>
    <property type="evidence" value="ECO:0007669"/>
    <property type="project" value="InterPro"/>
</dbReference>
<dbReference type="Pfam" id="PF04542">
    <property type="entry name" value="Sigma70_r2"/>
    <property type="match status" value="1"/>
</dbReference>
<dbReference type="InterPro" id="IPR036388">
    <property type="entry name" value="WH-like_DNA-bd_sf"/>
</dbReference>
<dbReference type="InterPro" id="IPR014284">
    <property type="entry name" value="RNA_pol_sigma-70_dom"/>
</dbReference>
<evidence type="ECO:0008006" key="10">
    <source>
        <dbReference type="Google" id="ProtNLM"/>
    </source>
</evidence>
<keyword evidence="2" id="KW-0805">Transcription regulation</keyword>
<evidence type="ECO:0000259" key="7">
    <source>
        <dbReference type="Pfam" id="PF04542"/>
    </source>
</evidence>
<dbReference type="PANTHER" id="PTHR43133:SF8">
    <property type="entry name" value="RNA POLYMERASE SIGMA FACTOR HI_1459-RELATED"/>
    <property type="match status" value="1"/>
</dbReference>
<evidence type="ECO:0000256" key="4">
    <source>
        <dbReference type="ARBA" id="ARBA00023125"/>
    </source>
</evidence>
<feature type="compositionally biased region" description="Pro residues" evidence="6">
    <location>
        <begin position="335"/>
        <end position="348"/>
    </location>
</feature>
<dbReference type="PANTHER" id="PTHR43133">
    <property type="entry name" value="RNA POLYMERASE ECF-TYPE SIGMA FACTO"/>
    <property type="match status" value="1"/>
</dbReference>
<dbReference type="Pfam" id="PF04545">
    <property type="entry name" value="Sigma70_r4"/>
    <property type="match status" value="1"/>
</dbReference>
<keyword evidence="5" id="KW-0804">Transcription</keyword>
<evidence type="ECO:0000259" key="8">
    <source>
        <dbReference type="Pfam" id="PF04545"/>
    </source>
</evidence>
<sequence length="498" mass="52965">MLAWAAGDVHAFESLYARHRKRLFGFLLRQLRDTALAEEMFQDVWQRVISARAGWQADAAFSTWLFRIAHNRLNDYWRAARHRPPAPADADLRLAALEDGQTPEAELSEFEQRRRIQLAMEELPAEQREVLQLRLEQELSLEEIGQITGVGRETVKSRLRYAMDKLHDPLTPEERELARLLGRRAEQGPPPTLDAAILAAARAAVDTPAREATPPPVAPRTLRPRRRWPAVFGVAASTVFAVGIAWQMRPEPPSAPAEAVATAPAAREMAADASAEGTAHDSAAADVAATEPAPAPTAAPAPAAAEAAPAPAPAPAIADVPKPAPAAPRQVPAPTMAPAPAPAPPPSPAADTAFAAPAMPAAAPAAPEAYSAPASAAAPAVHAAAMRARKATAATAEAALSTQATAEDRIALTAAKQDAAGRTAPGVMRRASDAGLSAEAVQAEVQADAGLPRRQWLQKIRERRDAGQRDLARASLERYLQTYPEARLPKDVRPLLDD</sequence>
<comment type="similarity">
    <text evidence="1">Belongs to the sigma-70 factor family. ECF subfamily.</text>
</comment>
<evidence type="ECO:0000313" key="9">
    <source>
        <dbReference type="EMBL" id="KAJ9609329.1"/>
    </source>
</evidence>
<dbReference type="AlphaFoldDB" id="A0AA39CID2"/>
<dbReference type="GO" id="GO:0016987">
    <property type="term" value="F:sigma factor activity"/>
    <property type="evidence" value="ECO:0007669"/>
    <property type="project" value="UniProtKB-KW"/>
</dbReference>
<evidence type="ECO:0000256" key="2">
    <source>
        <dbReference type="ARBA" id="ARBA00023015"/>
    </source>
</evidence>